<comment type="caution">
    <text evidence="1">The sequence shown here is derived from an EMBL/GenBank/DDBJ whole genome shotgun (WGS) entry which is preliminary data.</text>
</comment>
<gene>
    <name evidence="1" type="ORF">AVL62_06340</name>
</gene>
<dbReference type="RefSeq" id="WP_058889770.1">
    <property type="nucleotide sequence ID" value="NZ_LQBL01000002.1"/>
</dbReference>
<accession>A0A0W8IH06</accession>
<evidence type="ECO:0000313" key="1">
    <source>
        <dbReference type="EMBL" id="KUG59295.1"/>
    </source>
</evidence>
<dbReference type="AlphaFoldDB" id="A0A0W8IH06"/>
<dbReference type="EMBL" id="LQBL01000002">
    <property type="protein sequence ID" value="KUG59295.1"/>
    <property type="molecule type" value="Genomic_DNA"/>
</dbReference>
<dbReference type="OrthoDB" id="5147432at2"/>
<sequence>MDGYAVAPGAEVESLLDLLPGLVLDQRAFGPRQLMVAFAAVDGRFLALLHTSRTDPRRSGLEACLLHFWSLGLSDSDMVAAVVLCDEPVEQGESVDLAPFLTTFETAKGLAARHRVHLVDWVSCDDDVYRFARLGSMDPTTEPGWWDVPQ</sequence>
<dbReference type="Proteomes" id="UP000054837">
    <property type="component" value="Unassembled WGS sequence"/>
</dbReference>
<reference evidence="1 2" key="1">
    <citation type="submission" date="2015-12" db="EMBL/GenBank/DDBJ databases">
        <title>Serinicoccus chungangenesis strain CD08_5 genome sequencing and assembly.</title>
        <authorList>
            <person name="Chander A.M."/>
            <person name="Kaur G."/>
            <person name="Nair G.R."/>
            <person name="Dhawan D.K."/>
            <person name="Kochhar R.K."/>
            <person name="Mayilraj S."/>
            <person name="Bhadada S.K."/>
        </authorList>
    </citation>
    <scope>NUCLEOTIDE SEQUENCE [LARGE SCALE GENOMIC DNA]</scope>
    <source>
        <strain evidence="1 2">CD08_5</strain>
    </source>
</reference>
<dbReference type="STRING" id="767452.AVL62_06340"/>
<organism evidence="1 2">
    <name type="scientific">Serinicoccus chungangensis</name>
    <dbReference type="NCBI Taxonomy" id="767452"/>
    <lineage>
        <taxon>Bacteria</taxon>
        <taxon>Bacillati</taxon>
        <taxon>Actinomycetota</taxon>
        <taxon>Actinomycetes</taxon>
        <taxon>Micrococcales</taxon>
        <taxon>Ornithinimicrobiaceae</taxon>
        <taxon>Serinicoccus</taxon>
    </lineage>
</organism>
<keyword evidence="2" id="KW-1185">Reference proteome</keyword>
<name>A0A0W8IH06_9MICO</name>
<protein>
    <submittedName>
        <fullName evidence="1">Uncharacterized protein</fullName>
    </submittedName>
</protein>
<evidence type="ECO:0000313" key="2">
    <source>
        <dbReference type="Proteomes" id="UP000054837"/>
    </source>
</evidence>
<proteinExistence type="predicted"/>